<dbReference type="Pfam" id="PF05168">
    <property type="entry name" value="HEPN"/>
    <property type="match status" value="1"/>
</dbReference>
<dbReference type="SUPFAM" id="SSF81593">
    <property type="entry name" value="Nucleotidyltransferase substrate binding subunit/domain"/>
    <property type="match status" value="1"/>
</dbReference>
<gene>
    <name evidence="2" type="ORF">R6Y95_04855</name>
</gene>
<evidence type="ECO:0000313" key="3">
    <source>
        <dbReference type="Proteomes" id="UP001626603"/>
    </source>
</evidence>
<dbReference type="Gene3D" id="3.30.460.10">
    <property type="entry name" value="Beta Polymerase, domain 2"/>
    <property type="match status" value="1"/>
</dbReference>
<dbReference type="PANTHER" id="PTHR43449:SF3">
    <property type="entry name" value="POLYMERASE NUCLEOTIDYL TRANSFERASE DOMAIN-CONTAINING PROTEIN"/>
    <property type="match status" value="1"/>
</dbReference>
<evidence type="ECO:0000259" key="1">
    <source>
        <dbReference type="PROSITE" id="PS50910"/>
    </source>
</evidence>
<dbReference type="Proteomes" id="UP001626603">
    <property type="component" value="Chromosome"/>
</dbReference>
<dbReference type="PANTHER" id="PTHR43449">
    <property type="entry name" value="NUCLEOTIDYLTRANSFERASE"/>
    <property type="match status" value="1"/>
</dbReference>
<dbReference type="InterPro" id="IPR043519">
    <property type="entry name" value="NT_sf"/>
</dbReference>
<name>A0ABD8AAU6_9EURY</name>
<proteinExistence type="predicted"/>
<dbReference type="PROSITE" id="PS50910">
    <property type="entry name" value="HEPN"/>
    <property type="match status" value="1"/>
</dbReference>
<organism evidence="2 3">
    <name type="scientific">Methanoculleus palmolei</name>
    <dbReference type="NCBI Taxonomy" id="72612"/>
    <lineage>
        <taxon>Archaea</taxon>
        <taxon>Methanobacteriati</taxon>
        <taxon>Methanobacteriota</taxon>
        <taxon>Stenosarchaea group</taxon>
        <taxon>Methanomicrobia</taxon>
        <taxon>Methanomicrobiales</taxon>
        <taxon>Methanomicrobiaceae</taxon>
        <taxon>Methanoculleus</taxon>
    </lineage>
</organism>
<keyword evidence="3" id="KW-1185">Reference proteome</keyword>
<feature type="domain" description="HEPN" evidence="1">
    <location>
        <begin position="120"/>
        <end position="231"/>
    </location>
</feature>
<dbReference type="EMBL" id="CP137641">
    <property type="protein sequence ID" value="WOX56667.1"/>
    <property type="molecule type" value="Genomic_DNA"/>
</dbReference>
<dbReference type="SMART" id="SM00748">
    <property type="entry name" value="HEPN"/>
    <property type="match status" value="1"/>
</dbReference>
<dbReference type="AlphaFoldDB" id="A0ABD8AAU6"/>
<sequence>MAAPGTACEHKLRLKNELETFVDRWSRDPSIRKIILFGSAARGDLRCDSDLDLVVVQETDKTFLSRLEPFYRDAHIAMDILVYTPDEFAAMQNGTFLKNALQDGVVLYEAGSRKRGDQRLKQAERDLDDAQYAFSGERYNLTCFLAQQAAEKAIKAFLYLSGEERVLGHSVADLLSRASSLNSAFDAVSRARTLDLYYIPTRYPNGIPGGLPYEAFDREEGEKALALAASVINLVKEMFMG</sequence>
<dbReference type="InterPro" id="IPR041633">
    <property type="entry name" value="Polbeta"/>
</dbReference>
<protein>
    <submittedName>
        <fullName evidence="2">HEPN domain-containing protein</fullName>
    </submittedName>
</protein>
<dbReference type="InterPro" id="IPR007842">
    <property type="entry name" value="HEPN_dom"/>
</dbReference>
<reference evidence="2 3" key="1">
    <citation type="submission" date="2023-10" db="EMBL/GenBank/DDBJ databases">
        <title>The complete genome sequence of Methanoculleus palmolei DSM 4273.</title>
        <authorList>
            <person name="Lai S.-J."/>
            <person name="You Y.-T."/>
            <person name="Chen S.-C."/>
        </authorList>
    </citation>
    <scope>NUCLEOTIDE SEQUENCE [LARGE SCALE GENOMIC DNA]</scope>
    <source>
        <strain evidence="2 3">DSM 4273</strain>
    </source>
</reference>
<evidence type="ECO:0000313" key="2">
    <source>
        <dbReference type="EMBL" id="WOX56667.1"/>
    </source>
</evidence>
<dbReference type="SUPFAM" id="SSF81301">
    <property type="entry name" value="Nucleotidyltransferase"/>
    <property type="match status" value="1"/>
</dbReference>
<dbReference type="CDD" id="cd05403">
    <property type="entry name" value="NT_KNTase_like"/>
    <property type="match status" value="1"/>
</dbReference>
<accession>A0ABD8AAU6</accession>
<dbReference type="Pfam" id="PF18765">
    <property type="entry name" value="Polbeta"/>
    <property type="match status" value="1"/>
</dbReference>
<dbReference type="Gene3D" id="1.20.120.330">
    <property type="entry name" value="Nucleotidyltransferases domain 2"/>
    <property type="match status" value="1"/>
</dbReference>